<reference evidence="2 3" key="1">
    <citation type="submission" date="2011-04" db="EMBL/GenBank/DDBJ databases">
        <authorList>
            <person name="Muzny D."/>
            <person name="Qin X."/>
            <person name="Deng J."/>
            <person name="Jiang H."/>
            <person name="Liu Y."/>
            <person name="Qu J."/>
            <person name="Song X.-Z."/>
            <person name="Zhang L."/>
            <person name="Thornton R."/>
            <person name="Coyle M."/>
            <person name="Francisco L."/>
            <person name="Jackson L."/>
            <person name="Javaid M."/>
            <person name="Korchina V."/>
            <person name="Kovar C."/>
            <person name="Mata R."/>
            <person name="Mathew T."/>
            <person name="Ngo R."/>
            <person name="Nguyen L."/>
            <person name="Nguyen N."/>
            <person name="Okwuonu G."/>
            <person name="Ongeri F."/>
            <person name="Pham C."/>
            <person name="Simmons D."/>
            <person name="Wilczek-Boney K."/>
            <person name="Hale W."/>
            <person name="Jakkamsetti A."/>
            <person name="Pham P."/>
            <person name="Ruth R."/>
            <person name="San Lucas F."/>
            <person name="Warren J."/>
            <person name="Zhang J."/>
            <person name="Zhao Z."/>
            <person name="Zhou C."/>
            <person name="Zhu D."/>
            <person name="Lee S."/>
            <person name="Bess C."/>
            <person name="Blankenburg K."/>
            <person name="Forbes L."/>
            <person name="Fu Q."/>
            <person name="Gubbala S."/>
            <person name="Hirani K."/>
            <person name="Jayaseelan J.C."/>
            <person name="Lara F."/>
            <person name="Munidasa M."/>
            <person name="Palculict T."/>
            <person name="Patil S."/>
            <person name="Pu L.-L."/>
            <person name="Saada N."/>
            <person name="Tang L."/>
            <person name="Weissenberger G."/>
            <person name="Zhu Y."/>
            <person name="Hemphill L."/>
            <person name="Shang Y."/>
            <person name="Youmans B."/>
            <person name="Ayvaz T."/>
            <person name="Ross M."/>
            <person name="Santibanez J."/>
            <person name="Aqrawi P."/>
            <person name="Gross S."/>
            <person name="Joshi V."/>
            <person name="Fowler G."/>
            <person name="Nazareth L."/>
            <person name="Reid J."/>
            <person name="Worley K."/>
            <person name="Petrosino J."/>
            <person name="Highlander S."/>
            <person name="Gibbs R."/>
        </authorList>
    </citation>
    <scope>NUCLEOTIDE SEQUENCE [LARGE SCALE GENOMIC DNA]</scope>
    <source>
        <strain evidence="2 3">2681</strain>
    </source>
</reference>
<dbReference type="Proteomes" id="UP000005316">
    <property type="component" value="Unassembled WGS sequence"/>
</dbReference>
<proteinExistence type="predicted"/>
<accession>F9DQ59</accession>
<dbReference type="InterPro" id="IPR016181">
    <property type="entry name" value="Acyl_CoA_acyltransferase"/>
</dbReference>
<dbReference type="PANTHER" id="PTHR43415:SF3">
    <property type="entry name" value="GNAT-FAMILY ACETYLTRANSFERASE"/>
    <property type="match status" value="1"/>
</dbReference>
<name>F9DQ59_9BACL</name>
<dbReference type="PROSITE" id="PS51186">
    <property type="entry name" value="GNAT"/>
    <property type="match status" value="1"/>
</dbReference>
<dbReference type="EMBL" id="AFPZ01000022">
    <property type="protein sequence ID" value="EGQ27056.1"/>
    <property type="molecule type" value="Genomic_DNA"/>
</dbReference>
<comment type="caution">
    <text evidence="2">The sequence shown here is derived from an EMBL/GenBank/DDBJ whole genome shotgun (WGS) entry which is preliminary data.</text>
</comment>
<dbReference type="HOGENOM" id="CLU_013985_3_2_9"/>
<evidence type="ECO:0000259" key="1">
    <source>
        <dbReference type="PROSITE" id="PS51186"/>
    </source>
</evidence>
<organism evidence="2 3">
    <name type="scientific">Sporosarcina newyorkensis 2681</name>
    <dbReference type="NCBI Taxonomy" id="1027292"/>
    <lineage>
        <taxon>Bacteria</taxon>
        <taxon>Bacillati</taxon>
        <taxon>Bacillota</taxon>
        <taxon>Bacilli</taxon>
        <taxon>Bacillales</taxon>
        <taxon>Caryophanaceae</taxon>
        <taxon>Sporosarcina</taxon>
    </lineage>
</organism>
<evidence type="ECO:0000313" key="2">
    <source>
        <dbReference type="EMBL" id="EGQ27056.1"/>
    </source>
</evidence>
<dbReference type="SUPFAM" id="SSF55729">
    <property type="entry name" value="Acyl-CoA N-acyltransferases (Nat)"/>
    <property type="match status" value="1"/>
</dbReference>
<dbReference type="AlphaFoldDB" id="F9DQ59"/>
<gene>
    <name evidence="2" type="ORF">HMPREF9372_0939</name>
</gene>
<feature type="domain" description="N-acetyltransferase" evidence="1">
    <location>
        <begin position="1"/>
        <end position="158"/>
    </location>
</feature>
<dbReference type="RefSeq" id="WP_009765806.1">
    <property type="nucleotide sequence ID" value="NZ_GL982997.1"/>
</dbReference>
<dbReference type="InterPro" id="IPR000182">
    <property type="entry name" value="GNAT_dom"/>
</dbReference>
<protein>
    <submittedName>
        <fullName evidence="2">GCN5-related N-acetyltransferase</fullName>
    </submittedName>
</protein>
<sequence length="178" mass="21280">MKWIRIKEEHLQQLLDWRTSEAVTRFMYTDIEYSMSNQKKWFESIQTDDNGQYWLMENRGELVGFISITDIDWQFKCGSWNFYIGDPKYTMIAGLLGAYMYNYAFTVLKFEKLTGEVMEINEGVRTLHQKLGAREVGVFEHHIVKHGVWHNVYVFEMTKARWHEVGQKFKKYVPEVEA</sequence>
<dbReference type="Pfam" id="PF13302">
    <property type="entry name" value="Acetyltransf_3"/>
    <property type="match status" value="1"/>
</dbReference>
<dbReference type="NCBIfam" id="TIGR03585">
    <property type="entry name" value="PseH"/>
    <property type="match status" value="1"/>
</dbReference>
<dbReference type="Gene3D" id="3.40.630.30">
    <property type="match status" value="1"/>
</dbReference>
<dbReference type="InterPro" id="IPR020036">
    <property type="entry name" value="PseH"/>
</dbReference>
<dbReference type="eggNOG" id="COG1670">
    <property type="taxonomic scope" value="Bacteria"/>
</dbReference>
<dbReference type="OrthoDB" id="9795206at2"/>
<keyword evidence="2" id="KW-0808">Transferase</keyword>
<dbReference type="GO" id="GO:0016747">
    <property type="term" value="F:acyltransferase activity, transferring groups other than amino-acyl groups"/>
    <property type="evidence" value="ECO:0007669"/>
    <property type="project" value="InterPro"/>
</dbReference>
<dbReference type="PANTHER" id="PTHR43415">
    <property type="entry name" value="SPERMIDINE N(1)-ACETYLTRANSFERASE"/>
    <property type="match status" value="1"/>
</dbReference>
<evidence type="ECO:0000313" key="3">
    <source>
        <dbReference type="Proteomes" id="UP000005316"/>
    </source>
</evidence>